<accession>A0A0P1EFN0</accession>
<dbReference type="Gene3D" id="3.40.720.10">
    <property type="entry name" value="Alkaline Phosphatase, subunit A"/>
    <property type="match status" value="1"/>
</dbReference>
<evidence type="ECO:0000313" key="8">
    <source>
        <dbReference type="Proteomes" id="UP000050783"/>
    </source>
</evidence>
<evidence type="ECO:0000256" key="4">
    <source>
        <dbReference type="PIRSR" id="PIRSR031924-50"/>
    </source>
</evidence>
<sequence length="567" mass="61974">MTKTLRACLSLWLVAVAPAYAQEPPRLVLQLTVDAFRGDLPTRYFENLGEGGLKYLLENGVHYLDAHHCHANTETVVGHATLATGATPAVHGMIGNIWFDRTLDRVVYNVEDSTAPLLGDGAGVNDDIEIDPTQAAAGTDGRSPRAMLVTTLSDELNASTAGAAKVFGVSIKDRGAITMAGQSGKAFWFSKAANRFVTSSYYYDKYPDWVSVWNDASPSASFEGTSWELMHPKETYLFGDRDNQPWETDVAGFGITFPHRYSSTQNGFDPLENPYFTTFLTLSPAGDDLTAQFAKRLIDAEDIGQDAVTDYLAISFSSMDYVNHVFGPSSLEAEDTIYRLDQTLMNLFAFIDERIGLENVLIVLSADHGTTDAPGYLESVGIQTGLVAPDTWDPTEQIVRLKERFGITGKLLEGYNHPYLNIAPEVLARRDIDLPTLESAIAEELLSFPDVAFAVPSTAIEANLLPDTDIMRLIRNNYHPTRSGNIYVVFKPGWFIADFDGLSVTSTHGSPWRGDTHVPIIFAGSNLKPQRVARRVCTTALASTLSALLSTARPNGASGEVLQEVLD</sequence>
<dbReference type="OrthoDB" id="9771966at2"/>
<feature type="binding site" evidence="5">
    <location>
        <position position="96"/>
    </location>
    <ligand>
        <name>substrate</name>
    </ligand>
</feature>
<evidence type="ECO:0000256" key="5">
    <source>
        <dbReference type="PIRSR" id="PIRSR031924-51"/>
    </source>
</evidence>
<dbReference type="SUPFAM" id="SSF53649">
    <property type="entry name" value="Alkaline phosphatase-like"/>
    <property type="match status" value="1"/>
</dbReference>
<dbReference type="GeneID" id="55494109"/>
<dbReference type="InterPro" id="IPR002591">
    <property type="entry name" value="Phosphodiest/P_Trfase"/>
</dbReference>
<dbReference type="EMBL" id="CYPU01000042">
    <property type="protein sequence ID" value="CUH48737.1"/>
    <property type="molecule type" value="Genomic_DNA"/>
</dbReference>
<evidence type="ECO:0000256" key="1">
    <source>
        <dbReference type="ARBA" id="ARBA00022553"/>
    </source>
</evidence>
<feature type="binding site" evidence="5">
    <location>
        <begin position="172"/>
        <end position="174"/>
    </location>
    <ligand>
        <name>substrate</name>
    </ligand>
</feature>
<evidence type="ECO:0000256" key="3">
    <source>
        <dbReference type="ARBA" id="ARBA00022729"/>
    </source>
</evidence>
<dbReference type="Pfam" id="PF01663">
    <property type="entry name" value="Phosphodiest"/>
    <property type="match status" value="1"/>
</dbReference>
<dbReference type="GO" id="GO:0004035">
    <property type="term" value="F:alkaline phosphatase activity"/>
    <property type="evidence" value="ECO:0007669"/>
    <property type="project" value="UniProtKB-EC"/>
</dbReference>
<dbReference type="Gene3D" id="3.30.1360.150">
    <property type="match status" value="1"/>
</dbReference>
<dbReference type="AlphaFoldDB" id="A0A0P1EFN0"/>
<keyword evidence="2" id="KW-0479">Metal-binding</keyword>
<dbReference type="Proteomes" id="UP000050783">
    <property type="component" value="Unassembled WGS sequence"/>
</dbReference>
<dbReference type="PANTHER" id="PTHR10151">
    <property type="entry name" value="ECTONUCLEOTIDE PYROPHOSPHATASE/PHOSPHODIESTERASE"/>
    <property type="match status" value="1"/>
</dbReference>
<protein>
    <submittedName>
        <fullName evidence="7">Alkaline phosphatase</fullName>
        <ecNumber evidence="7">3.1.3.1</ecNumber>
    </submittedName>
</protein>
<name>A0A0P1EFN0_9RHOB</name>
<dbReference type="PIRSF" id="PIRSF031924">
    <property type="entry name" value="Pi-irrepressible_AP"/>
    <property type="match status" value="1"/>
</dbReference>
<dbReference type="InterPro" id="IPR026263">
    <property type="entry name" value="Alkaline_phosphatase_prok"/>
</dbReference>
<dbReference type="GO" id="GO:0046872">
    <property type="term" value="F:metal ion binding"/>
    <property type="evidence" value="ECO:0007669"/>
    <property type="project" value="UniProtKB-KW"/>
</dbReference>
<evidence type="ECO:0000256" key="2">
    <source>
        <dbReference type="ARBA" id="ARBA00022723"/>
    </source>
</evidence>
<keyword evidence="7" id="KW-0378">Hydrolase</keyword>
<keyword evidence="1 4" id="KW-0597">Phosphoprotein</keyword>
<feature type="chain" id="PRO_5006061550" evidence="6">
    <location>
        <begin position="22"/>
        <end position="567"/>
    </location>
</feature>
<dbReference type="InterPro" id="IPR017850">
    <property type="entry name" value="Alkaline_phosphatase_core_sf"/>
</dbReference>
<evidence type="ECO:0000313" key="7">
    <source>
        <dbReference type="EMBL" id="CUH48737.1"/>
    </source>
</evidence>
<keyword evidence="3 6" id="KW-0732">Signal</keyword>
<gene>
    <name evidence="7" type="primary">phoK</name>
    <name evidence="7" type="ORF">RUA4292_02926</name>
</gene>
<proteinExistence type="predicted"/>
<reference evidence="7 8" key="1">
    <citation type="submission" date="2015-09" db="EMBL/GenBank/DDBJ databases">
        <authorList>
            <consortium name="Swine Surveillance"/>
        </authorList>
    </citation>
    <scope>NUCLEOTIDE SEQUENCE [LARGE SCALE GENOMIC DNA]</scope>
    <source>
        <strain evidence="7 8">CECT 4292</strain>
    </source>
</reference>
<dbReference type="STRING" id="81569.RUM4293_04046"/>
<dbReference type="RefSeq" id="WP_058278257.1">
    <property type="nucleotide sequence ID" value="NZ_CYPU01000042.1"/>
</dbReference>
<dbReference type="EC" id="3.1.3.1" evidence="7"/>
<feature type="signal peptide" evidence="6">
    <location>
        <begin position="1"/>
        <end position="21"/>
    </location>
</feature>
<dbReference type="CDD" id="cd16016">
    <property type="entry name" value="AP-SPAP"/>
    <property type="match status" value="1"/>
</dbReference>
<feature type="active site" description="Phosphothreonine intermediate" evidence="4">
    <location>
        <position position="75"/>
    </location>
</feature>
<dbReference type="PANTHER" id="PTHR10151:SF120">
    <property type="entry name" value="BIS(5'-ADENOSYL)-TRIPHOSPHATASE"/>
    <property type="match status" value="1"/>
</dbReference>
<evidence type="ECO:0000256" key="6">
    <source>
        <dbReference type="SAM" id="SignalP"/>
    </source>
</evidence>
<organism evidence="7 8">
    <name type="scientific">Ruegeria atlantica</name>
    <dbReference type="NCBI Taxonomy" id="81569"/>
    <lineage>
        <taxon>Bacteria</taxon>
        <taxon>Pseudomonadati</taxon>
        <taxon>Pseudomonadota</taxon>
        <taxon>Alphaproteobacteria</taxon>
        <taxon>Rhodobacterales</taxon>
        <taxon>Roseobacteraceae</taxon>
        <taxon>Ruegeria</taxon>
    </lineage>
</organism>